<evidence type="ECO:0000313" key="2">
    <source>
        <dbReference type="EMBL" id="NMH15675.1"/>
    </source>
</evidence>
<dbReference type="EMBL" id="JAAAUB010000001">
    <property type="protein sequence ID" value="NMH15675.1"/>
    <property type="molecule type" value="Genomic_DNA"/>
</dbReference>
<protein>
    <submittedName>
        <fullName evidence="2">DUF262 domain-containing protein</fullName>
    </submittedName>
</protein>
<proteinExistence type="predicted"/>
<dbReference type="PANTHER" id="PTHR37292:SF2">
    <property type="entry name" value="DUF262 DOMAIN-CONTAINING PROTEIN"/>
    <property type="match status" value="1"/>
</dbReference>
<organism evidence="2 3">
    <name type="scientific">Tepidiphilus baoligensis</name>
    <dbReference type="NCBI Taxonomy" id="2698687"/>
    <lineage>
        <taxon>Bacteria</taxon>
        <taxon>Pseudomonadati</taxon>
        <taxon>Pseudomonadota</taxon>
        <taxon>Hydrogenophilia</taxon>
        <taxon>Hydrogenophilales</taxon>
        <taxon>Hydrogenophilaceae</taxon>
        <taxon>Tepidiphilus</taxon>
    </lineage>
</organism>
<reference evidence="2 3" key="1">
    <citation type="journal article" date="2020" name="Curr. Microbiol.">
        <title>Tepidiphilus baoligensis sp. nov., a Novel Bacterium of the Family Hydrogenophilaceae Isolated from an Oil Reservoir.</title>
        <authorList>
            <person name="Zhang X."/>
            <person name="Wang G."/>
            <person name="Ma X."/>
            <person name="Yu J."/>
            <person name="You J."/>
            <person name="Xue Y."/>
            <person name="Ma Y."/>
        </authorList>
    </citation>
    <scope>NUCLEOTIDE SEQUENCE [LARGE SCALE GENOMIC DNA]</scope>
    <source>
        <strain evidence="2 3">B18-69</strain>
    </source>
</reference>
<sequence length="599" mass="67850">MKKTQKYAVNQYMIESLLANVREGEIAIPEIQRPFVWDASQVRDLMDSLYQGFPVGYLIAWRNPDVKLKDGSTAAGRMILIDGQQRVTALTAAMLGQAVINKDYRKVRISIAFHPIEERFEVSNAAIARNTAWIVDIAPMVCGEIKLTKAVRSYLKANPQADEDKVEEALANLTDIAKKQIGLIELSHDLDIETVTEIFIRINSKGAVLSQADFAMSKIAADTRYGGQMLRKCIDYFCHLAVAPDFYDHIKNNDAEFSASSYLQKMAWLRHENDDLYDPNYNDLLRVAFTSQFGRGKLADLVSLLSGRNFETKNYEETIAEASFAKLNEGVLNFINESHFKRFVMIIKSAGFITREMIRTRGALNFAYIVYLRLRAQGIHDGKIESFVRRWFVMSILTNRYTGSSETQFDQDIRRIAAGDFGDILAKVEQADLSPAFWDVGLVQQLETSGTSSPYFWVFIAAQVRANDTGLLSKDITVRELVSHMGDIHHIFPRDLLKKAGLGPSQYNQIANFAYTQQEINIKIGNKPPRDYFAEILQQCRGGALKYGAIDDEATLKANLATNCVPESIMDMDVAQYEEFLKQRRQSMAAKIRAYYERL</sequence>
<dbReference type="RefSeq" id="WP_169114659.1">
    <property type="nucleotide sequence ID" value="NZ_JAAAUB010000001.1"/>
</dbReference>
<dbReference type="Proteomes" id="UP000669605">
    <property type="component" value="Unassembled WGS sequence"/>
</dbReference>
<evidence type="ECO:0000313" key="3">
    <source>
        <dbReference type="Proteomes" id="UP000669605"/>
    </source>
</evidence>
<comment type="caution">
    <text evidence="2">The sequence shown here is derived from an EMBL/GenBank/DDBJ whole genome shotgun (WGS) entry which is preliminary data.</text>
</comment>
<name>A0ABX1QK09_9PROT</name>
<dbReference type="InterPro" id="IPR004919">
    <property type="entry name" value="GmrSD_N"/>
</dbReference>
<feature type="domain" description="GmrSD restriction endonucleases N-terminal" evidence="1">
    <location>
        <begin position="14"/>
        <end position="218"/>
    </location>
</feature>
<accession>A0ABX1QK09</accession>
<gene>
    <name evidence="2" type="ORF">GV368_00830</name>
</gene>
<keyword evidence="3" id="KW-1185">Reference proteome</keyword>
<evidence type="ECO:0000259" key="1">
    <source>
        <dbReference type="Pfam" id="PF03235"/>
    </source>
</evidence>
<dbReference type="PANTHER" id="PTHR37292">
    <property type="entry name" value="VNG6097C"/>
    <property type="match status" value="1"/>
</dbReference>
<dbReference type="Pfam" id="PF03235">
    <property type="entry name" value="GmrSD_N"/>
    <property type="match status" value="1"/>
</dbReference>